<keyword evidence="1" id="KW-0812">Transmembrane</keyword>
<dbReference type="AlphaFoldDB" id="A0A6J7D069"/>
<feature type="transmembrane region" description="Helical" evidence="1">
    <location>
        <begin position="149"/>
        <end position="167"/>
    </location>
</feature>
<evidence type="ECO:0000313" key="2">
    <source>
        <dbReference type="EMBL" id="CAB4862448.1"/>
    </source>
</evidence>
<reference evidence="2" key="1">
    <citation type="submission" date="2020-05" db="EMBL/GenBank/DDBJ databases">
        <authorList>
            <person name="Chiriac C."/>
            <person name="Salcher M."/>
            <person name="Ghai R."/>
            <person name="Kavagutti S V."/>
        </authorList>
    </citation>
    <scope>NUCLEOTIDE SEQUENCE</scope>
</reference>
<name>A0A6J7D069_9ZZZZ</name>
<gene>
    <name evidence="2" type="ORF">UFOPK3342_00501</name>
</gene>
<evidence type="ECO:0000256" key="1">
    <source>
        <dbReference type="SAM" id="Phobius"/>
    </source>
</evidence>
<accession>A0A6J7D069</accession>
<organism evidence="2">
    <name type="scientific">freshwater metagenome</name>
    <dbReference type="NCBI Taxonomy" id="449393"/>
    <lineage>
        <taxon>unclassified sequences</taxon>
        <taxon>metagenomes</taxon>
        <taxon>ecological metagenomes</taxon>
    </lineage>
</organism>
<protein>
    <submittedName>
        <fullName evidence="2">Unannotated protein</fullName>
    </submittedName>
</protein>
<keyword evidence="1" id="KW-1133">Transmembrane helix</keyword>
<proteinExistence type="predicted"/>
<keyword evidence="1" id="KW-0472">Membrane</keyword>
<sequence>MTGWILLIASPVPLHAHSDGVFIIHEVEQDMAPKVSLEVEKDLTGGFNVHVVTSNFRWRPEMASKRHVIGEGHAHVYLDGQKIMRIYNEWFHLNTYQFATRSGEQLFSVEFVGNDHAPYTIQGVPLGAEQIITVPGDEIQPASGKKIEIQIVLIALLVIFLGGLFFWDRRTQTT</sequence>
<dbReference type="EMBL" id="CAFBLH010000011">
    <property type="protein sequence ID" value="CAB4862448.1"/>
    <property type="molecule type" value="Genomic_DNA"/>
</dbReference>